<evidence type="ECO:0000256" key="1">
    <source>
        <dbReference type="SAM" id="MobiDB-lite"/>
    </source>
</evidence>
<protein>
    <submittedName>
        <fullName evidence="3">DoxX-like family protein</fullName>
    </submittedName>
</protein>
<dbReference type="EMBL" id="JACJVR010000059">
    <property type="protein sequence ID" value="MBB6692814.1"/>
    <property type="molecule type" value="Genomic_DNA"/>
</dbReference>
<dbReference type="Pfam" id="PF13781">
    <property type="entry name" value="DoxX_3"/>
    <property type="match status" value="1"/>
</dbReference>
<evidence type="ECO:0000313" key="4">
    <source>
        <dbReference type="Proteomes" id="UP000553776"/>
    </source>
</evidence>
<dbReference type="Proteomes" id="UP000553776">
    <property type="component" value="Unassembled WGS sequence"/>
</dbReference>
<accession>A0A841U4A6</accession>
<feature type="transmembrane region" description="Helical" evidence="2">
    <location>
        <begin position="168"/>
        <end position="185"/>
    </location>
</feature>
<feature type="transmembrane region" description="Helical" evidence="2">
    <location>
        <begin position="245"/>
        <end position="264"/>
    </location>
</feature>
<dbReference type="RefSeq" id="WP_185136796.1">
    <property type="nucleotide sequence ID" value="NZ_JACJVR010000059.1"/>
</dbReference>
<feature type="transmembrane region" description="Helical" evidence="2">
    <location>
        <begin position="135"/>
        <end position="156"/>
    </location>
</feature>
<name>A0A841U4A6_9BACL</name>
<evidence type="ECO:0000313" key="3">
    <source>
        <dbReference type="EMBL" id="MBB6692814.1"/>
    </source>
</evidence>
<keyword evidence="2" id="KW-0472">Membrane</keyword>
<keyword evidence="4" id="KW-1185">Reference proteome</keyword>
<feature type="region of interest" description="Disordered" evidence="1">
    <location>
        <begin position="300"/>
        <end position="322"/>
    </location>
</feature>
<keyword evidence="2" id="KW-0812">Transmembrane</keyword>
<feature type="transmembrane region" description="Helical" evidence="2">
    <location>
        <begin position="270"/>
        <end position="290"/>
    </location>
</feature>
<dbReference type="InterPro" id="IPR025695">
    <property type="entry name" value="DoxX-like"/>
</dbReference>
<dbReference type="AlphaFoldDB" id="A0A841U4A6"/>
<keyword evidence="2" id="KW-1133">Transmembrane helix</keyword>
<evidence type="ECO:0000256" key="2">
    <source>
        <dbReference type="SAM" id="Phobius"/>
    </source>
</evidence>
<proteinExistence type="predicted"/>
<reference evidence="3 4" key="1">
    <citation type="submission" date="2020-08" db="EMBL/GenBank/DDBJ databases">
        <title>Cohnella phylogeny.</title>
        <authorList>
            <person name="Dunlap C."/>
        </authorList>
    </citation>
    <scope>NUCLEOTIDE SEQUENCE [LARGE SCALE GENOMIC DNA]</scope>
    <source>
        <strain evidence="3 4">DSM 25239</strain>
    </source>
</reference>
<comment type="caution">
    <text evidence="3">The sequence shown here is derived from an EMBL/GenBank/DDBJ whole genome shotgun (WGS) entry which is preliminary data.</text>
</comment>
<organism evidence="3 4">
    <name type="scientific">Cohnella xylanilytica</name>
    <dbReference type="NCBI Taxonomy" id="557555"/>
    <lineage>
        <taxon>Bacteria</taxon>
        <taxon>Bacillati</taxon>
        <taxon>Bacillota</taxon>
        <taxon>Bacilli</taxon>
        <taxon>Bacillales</taxon>
        <taxon>Paenibacillaceae</taxon>
        <taxon>Cohnella</taxon>
    </lineage>
</organism>
<gene>
    <name evidence="3" type="ORF">H7B90_15500</name>
</gene>
<feature type="transmembrane region" description="Helical" evidence="2">
    <location>
        <begin position="215"/>
        <end position="233"/>
    </location>
</feature>
<dbReference type="SUPFAM" id="SSF55961">
    <property type="entry name" value="Bet v1-like"/>
    <property type="match status" value="1"/>
</dbReference>
<sequence>MRAKPIYVELEIATDMESLWKHTQEPELHRQWDLRFSDIDYLPRERPEHPQRFLYRTRIGFGLDIAGTGETRSRISSGSGERLSALVFGSDQAISLIRRGGGYWRYRPNGNGVTFSTKFDYEVRFGRIGRLFDRLLFRPLFGFATAWSFDALRIWLERGIAPAVSIQRAVVHYISAWALVLLWLYEGLVPKLLFPEAGELQLFRAAGLMPGAEDAALPALGAAEIALGIAAVVGHRRRGIYRLQGASLAALAAAAIVGSPKLLAAPFNPLTLSLPMLAMCLVAAITATDVPRAGRCLRRMPAGRSGRGGDSRGIHIRTGAGG</sequence>